<gene>
    <name evidence="1" type="ORF">F902_03249</name>
</gene>
<sequence length="74" mass="8988">MRYFYIKKGKQYLHIQQSLFEDYQDYSDINAMVTQQYVFLDTKDDAKKFLEKREANRFLVTLGRKLKGVEVVRE</sequence>
<name>N9SXW7_9GAMM</name>
<protein>
    <submittedName>
        <fullName evidence="1">Uncharacterized protein</fullName>
    </submittedName>
</protein>
<dbReference type="RefSeq" id="WP_005204934.1">
    <property type="nucleotide sequence ID" value="NZ_KB850072.1"/>
</dbReference>
<comment type="caution">
    <text evidence="1">The sequence shown here is derived from an EMBL/GenBank/DDBJ whole genome shotgun (WGS) entry which is preliminary data.</text>
</comment>
<dbReference type="OrthoDB" id="6705673at2"/>
<dbReference type="PATRIC" id="fig|1217700.3.peg.3162"/>
<dbReference type="EMBL" id="APRN01000038">
    <property type="protein sequence ID" value="ENX56152.1"/>
    <property type="molecule type" value="Genomic_DNA"/>
</dbReference>
<organism evidence="1 2">
    <name type="scientific">Acinetobacter higginsii</name>
    <dbReference type="NCBI Taxonomy" id="70347"/>
    <lineage>
        <taxon>Bacteria</taxon>
        <taxon>Pseudomonadati</taxon>
        <taxon>Pseudomonadota</taxon>
        <taxon>Gammaproteobacteria</taxon>
        <taxon>Moraxellales</taxon>
        <taxon>Moraxellaceae</taxon>
        <taxon>Acinetobacter</taxon>
    </lineage>
</organism>
<evidence type="ECO:0000313" key="1">
    <source>
        <dbReference type="EMBL" id="ENX56152.1"/>
    </source>
</evidence>
<proteinExistence type="predicted"/>
<dbReference type="AlphaFoldDB" id="N9SXW7"/>
<dbReference type="HOGENOM" id="CLU_201559_0_0_6"/>
<keyword evidence="2" id="KW-1185">Reference proteome</keyword>
<dbReference type="Proteomes" id="UP000013084">
    <property type="component" value="Unassembled WGS sequence"/>
</dbReference>
<evidence type="ECO:0000313" key="2">
    <source>
        <dbReference type="Proteomes" id="UP000013084"/>
    </source>
</evidence>
<reference evidence="1 2" key="1">
    <citation type="submission" date="2013-02" db="EMBL/GenBank/DDBJ databases">
        <title>The Genome Sequence of Acinetobacter sp. CIP 70.18.</title>
        <authorList>
            <consortium name="The Broad Institute Genome Sequencing Platform"/>
            <consortium name="The Broad Institute Genome Sequencing Center for Infectious Disease"/>
            <person name="Cerqueira G."/>
            <person name="Feldgarden M."/>
            <person name="Courvalin P."/>
            <person name="Perichon B."/>
            <person name="Grillot-Courvalin C."/>
            <person name="Clermont D."/>
            <person name="Rocha E."/>
            <person name="Yoon E.-J."/>
            <person name="Nemec A."/>
            <person name="Walker B."/>
            <person name="Young S.K."/>
            <person name="Zeng Q."/>
            <person name="Gargeya S."/>
            <person name="Fitzgerald M."/>
            <person name="Haas B."/>
            <person name="Abouelleil A."/>
            <person name="Alvarado L."/>
            <person name="Arachchi H.M."/>
            <person name="Berlin A.M."/>
            <person name="Chapman S.B."/>
            <person name="Dewar J."/>
            <person name="Goldberg J."/>
            <person name="Griggs A."/>
            <person name="Gujja S."/>
            <person name="Hansen M."/>
            <person name="Howarth C."/>
            <person name="Imamovic A."/>
            <person name="Larimer J."/>
            <person name="McCowan C."/>
            <person name="Murphy C."/>
            <person name="Neiman D."/>
            <person name="Pearson M."/>
            <person name="Priest M."/>
            <person name="Roberts A."/>
            <person name="Saif S."/>
            <person name="Shea T."/>
            <person name="Sisk P."/>
            <person name="Sykes S."/>
            <person name="Wortman J."/>
            <person name="Nusbaum C."/>
            <person name="Birren B."/>
        </authorList>
    </citation>
    <scope>NUCLEOTIDE SEQUENCE [LARGE SCALE GENOMIC DNA]</scope>
    <source>
        <strain evidence="1 2">CIP 70.18</strain>
    </source>
</reference>
<accession>N9SXW7</accession>